<comment type="caution">
    <text evidence="2">The sequence shown here is derived from an EMBL/GenBank/DDBJ whole genome shotgun (WGS) entry which is preliminary data.</text>
</comment>
<evidence type="ECO:0000313" key="3">
    <source>
        <dbReference type="Proteomes" id="UP000177383"/>
    </source>
</evidence>
<dbReference type="EMBL" id="MFJE01000024">
    <property type="protein sequence ID" value="OGG14121.1"/>
    <property type="molecule type" value="Genomic_DNA"/>
</dbReference>
<feature type="domain" description="PEGA" evidence="1">
    <location>
        <begin position="42"/>
        <end position="103"/>
    </location>
</feature>
<name>A0A1F5ZNX4_9BACT</name>
<protein>
    <recommendedName>
        <fullName evidence="1">PEGA domain-containing protein</fullName>
    </recommendedName>
</protein>
<dbReference type="InterPro" id="IPR013229">
    <property type="entry name" value="PEGA"/>
</dbReference>
<reference evidence="2 3" key="1">
    <citation type="journal article" date="2016" name="Nat. Commun.">
        <title>Thousands of microbial genomes shed light on interconnected biogeochemical processes in an aquifer system.</title>
        <authorList>
            <person name="Anantharaman K."/>
            <person name="Brown C.T."/>
            <person name="Hug L.A."/>
            <person name="Sharon I."/>
            <person name="Castelle C.J."/>
            <person name="Probst A.J."/>
            <person name="Thomas B.C."/>
            <person name="Singh A."/>
            <person name="Wilkins M.J."/>
            <person name="Karaoz U."/>
            <person name="Brodie E.L."/>
            <person name="Williams K.H."/>
            <person name="Hubbard S.S."/>
            <person name="Banfield J.F."/>
        </authorList>
    </citation>
    <scope>NUCLEOTIDE SEQUENCE [LARGE SCALE GENOMIC DNA]</scope>
</reference>
<evidence type="ECO:0000259" key="1">
    <source>
        <dbReference type="Pfam" id="PF08308"/>
    </source>
</evidence>
<gene>
    <name evidence="2" type="ORF">A2773_05210</name>
</gene>
<dbReference type="AlphaFoldDB" id="A0A1F5ZNX4"/>
<dbReference type="STRING" id="1798375.A2773_05210"/>
<dbReference type="Pfam" id="PF08308">
    <property type="entry name" value="PEGA"/>
    <property type="match status" value="1"/>
</dbReference>
<dbReference type="Proteomes" id="UP000177383">
    <property type="component" value="Unassembled WGS sequence"/>
</dbReference>
<sequence length="435" mass="48376">MGKRIFASVILILFILAAAYLLTNFGMGYRFDFGKKILTTTGILALSSSPQGASIYINDKLTSATNTSINIVPDWYDIRIEKEGYIPWRKRVPVKGEIVTKAEALLLPQTPSLKPLTTSGVLSPVLSPSRNQIAYIVPFDATPSAIQKGGIYVWNLTQGPLNPLGNSPQLLARSTNNLDFTNSTLIWSPDEKQIAAAFFEDNKILTESLILPLYILETGITDQIPTPAYSDSLNFLLSTWEEQESENTDRLLASLPLRLSTVLEDVATNIELSEDENKILYQATGSASLPPIITPPLIGTNSTPEDRNLKPDNIYIYDLKEDKNFLVKQNSPAKSTEVNEDILNPDLEIAKKILRRIVNSHQDIRWYPDSNHFVMLENGTIYITEYDGLNKTTVYAGPLEDSYVFPWPSGGRILILTNYNKAGSASPNLYAVDLR</sequence>
<proteinExistence type="predicted"/>
<accession>A0A1F5ZNX4</accession>
<evidence type="ECO:0000313" key="2">
    <source>
        <dbReference type="EMBL" id="OGG14121.1"/>
    </source>
</evidence>
<organism evidence="2 3">
    <name type="scientific">Candidatus Gottesmanbacteria bacterium RIFCSPHIGHO2_01_FULL_39_10</name>
    <dbReference type="NCBI Taxonomy" id="1798375"/>
    <lineage>
        <taxon>Bacteria</taxon>
        <taxon>Candidatus Gottesmaniibacteriota</taxon>
    </lineage>
</organism>
<dbReference type="SUPFAM" id="SSF82171">
    <property type="entry name" value="DPP6 N-terminal domain-like"/>
    <property type="match status" value="1"/>
</dbReference>